<dbReference type="InterPro" id="IPR032710">
    <property type="entry name" value="NTF2-like_dom_sf"/>
</dbReference>
<sequence>MPPANPSPHPSEEDRHDRPPAEAARTALHRYARAVDTRDEQALATVFTGEVVLERVDGARTGRDTVLAFYRGVFDGPTLWSKHLVTNVVAEPDGANGVAVTAYFQAVSRTADEAIAIYGEYDDVLVPGPAAGAGLRIARKRIDVQQVFTLEPRHV</sequence>
<evidence type="ECO:0000313" key="4">
    <source>
        <dbReference type="Proteomes" id="UP000317303"/>
    </source>
</evidence>
<accession>A0A660C9H1</accession>
<evidence type="ECO:0000256" key="1">
    <source>
        <dbReference type="SAM" id="MobiDB-lite"/>
    </source>
</evidence>
<protein>
    <submittedName>
        <fullName evidence="3">SnoaL-like protein</fullName>
    </submittedName>
</protein>
<dbReference type="Proteomes" id="UP000317303">
    <property type="component" value="Unassembled WGS sequence"/>
</dbReference>
<dbReference type="Pfam" id="PF13577">
    <property type="entry name" value="SnoaL_4"/>
    <property type="match status" value="1"/>
</dbReference>
<proteinExistence type="predicted"/>
<dbReference type="SUPFAM" id="SSF54427">
    <property type="entry name" value="NTF2-like"/>
    <property type="match status" value="1"/>
</dbReference>
<dbReference type="EMBL" id="VLJV01000001">
    <property type="protein sequence ID" value="TWH18189.1"/>
    <property type="molecule type" value="Genomic_DNA"/>
</dbReference>
<reference evidence="3 4" key="1">
    <citation type="submission" date="2019-07" db="EMBL/GenBank/DDBJ databases">
        <title>R&amp;d 2014.</title>
        <authorList>
            <person name="Klenk H.-P."/>
        </authorList>
    </citation>
    <scope>NUCLEOTIDE SEQUENCE [LARGE SCALE GENOMIC DNA]</scope>
    <source>
        <strain evidence="3 4">DSM 43194</strain>
    </source>
</reference>
<dbReference type="Gene3D" id="3.10.450.50">
    <property type="match status" value="1"/>
</dbReference>
<dbReference type="RefSeq" id="WP_145600249.1">
    <property type="nucleotide sequence ID" value="NZ_VLJV01000001.1"/>
</dbReference>
<dbReference type="InterPro" id="IPR037401">
    <property type="entry name" value="SnoaL-like"/>
</dbReference>
<evidence type="ECO:0000313" key="3">
    <source>
        <dbReference type="EMBL" id="TWH18189.1"/>
    </source>
</evidence>
<comment type="caution">
    <text evidence="3">The sequence shown here is derived from an EMBL/GenBank/DDBJ whole genome shotgun (WGS) entry which is preliminary data.</text>
</comment>
<organism evidence="3 4">
    <name type="scientific">Prauserella rugosa</name>
    <dbReference type="NCBI Taxonomy" id="43354"/>
    <lineage>
        <taxon>Bacteria</taxon>
        <taxon>Bacillati</taxon>
        <taxon>Actinomycetota</taxon>
        <taxon>Actinomycetes</taxon>
        <taxon>Pseudonocardiales</taxon>
        <taxon>Pseudonocardiaceae</taxon>
        <taxon>Prauserella</taxon>
    </lineage>
</organism>
<name>A0A660C9H1_9PSEU</name>
<feature type="region of interest" description="Disordered" evidence="1">
    <location>
        <begin position="1"/>
        <end position="20"/>
    </location>
</feature>
<evidence type="ECO:0000259" key="2">
    <source>
        <dbReference type="Pfam" id="PF13577"/>
    </source>
</evidence>
<keyword evidence="4" id="KW-1185">Reference proteome</keyword>
<dbReference type="CDD" id="cd00531">
    <property type="entry name" value="NTF2_like"/>
    <property type="match status" value="1"/>
</dbReference>
<dbReference type="AlphaFoldDB" id="A0A660C9H1"/>
<feature type="domain" description="SnoaL-like" evidence="2">
    <location>
        <begin position="23"/>
        <end position="139"/>
    </location>
</feature>
<gene>
    <name evidence="3" type="ORF">JD82_00003</name>
</gene>
<feature type="compositionally biased region" description="Basic and acidic residues" evidence="1">
    <location>
        <begin position="10"/>
        <end position="20"/>
    </location>
</feature>